<comment type="caution">
    <text evidence="1">The sequence shown here is derived from an EMBL/GenBank/DDBJ whole genome shotgun (WGS) entry which is preliminary data.</text>
</comment>
<evidence type="ECO:0000313" key="1">
    <source>
        <dbReference type="EMBL" id="GAH51463.1"/>
    </source>
</evidence>
<proteinExistence type="predicted"/>
<gene>
    <name evidence="1" type="ORF">S03H2_35878</name>
</gene>
<name>X1I1R1_9ZZZZ</name>
<dbReference type="EMBL" id="BARU01021973">
    <property type="protein sequence ID" value="GAH51463.1"/>
    <property type="molecule type" value="Genomic_DNA"/>
</dbReference>
<sequence length="44" mass="4791">MAENIMGIDSKNENFKESSLDNPLDFPITVVIPDLEIPGTMAIA</sequence>
<accession>X1I1R1</accession>
<dbReference type="AlphaFoldDB" id="X1I1R1"/>
<protein>
    <submittedName>
        <fullName evidence="1">Uncharacterized protein</fullName>
    </submittedName>
</protein>
<reference evidence="1" key="1">
    <citation type="journal article" date="2014" name="Front. Microbiol.">
        <title>High frequency of phylogenetically diverse reductive dehalogenase-homologous genes in deep subseafloor sedimentary metagenomes.</title>
        <authorList>
            <person name="Kawai M."/>
            <person name="Futagami T."/>
            <person name="Toyoda A."/>
            <person name="Takaki Y."/>
            <person name="Nishi S."/>
            <person name="Hori S."/>
            <person name="Arai W."/>
            <person name="Tsubouchi T."/>
            <person name="Morono Y."/>
            <person name="Uchiyama I."/>
            <person name="Ito T."/>
            <person name="Fujiyama A."/>
            <person name="Inagaki F."/>
            <person name="Takami H."/>
        </authorList>
    </citation>
    <scope>NUCLEOTIDE SEQUENCE</scope>
    <source>
        <strain evidence="1">Expedition CK06-06</strain>
    </source>
</reference>
<organism evidence="1">
    <name type="scientific">marine sediment metagenome</name>
    <dbReference type="NCBI Taxonomy" id="412755"/>
    <lineage>
        <taxon>unclassified sequences</taxon>
        <taxon>metagenomes</taxon>
        <taxon>ecological metagenomes</taxon>
    </lineage>
</organism>